<comment type="caution">
    <text evidence="1">The sequence shown here is derived from an EMBL/GenBank/DDBJ whole genome shotgun (WGS) entry which is preliminary data.</text>
</comment>
<evidence type="ECO:0000313" key="1">
    <source>
        <dbReference type="EMBL" id="MPN06305.1"/>
    </source>
</evidence>
<organism evidence="1">
    <name type="scientific">bioreactor metagenome</name>
    <dbReference type="NCBI Taxonomy" id="1076179"/>
    <lineage>
        <taxon>unclassified sequences</taxon>
        <taxon>metagenomes</taxon>
        <taxon>ecological metagenomes</taxon>
    </lineage>
</organism>
<gene>
    <name evidence="1" type="ORF">SDC9_153561</name>
</gene>
<protein>
    <submittedName>
        <fullName evidence="1">Uncharacterized protein</fullName>
    </submittedName>
</protein>
<reference evidence="1" key="1">
    <citation type="submission" date="2019-08" db="EMBL/GenBank/DDBJ databases">
        <authorList>
            <person name="Kucharzyk K."/>
            <person name="Murdoch R.W."/>
            <person name="Higgins S."/>
            <person name="Loffler F."/>
        </authorList>
    </citation>
    <scope>NUCLEOTIDE SEQUENCE</scope>
</reference>
<dbReference type="EMBL" id="VSSQ01052213">
    <property type="protein sequence ID" value="MPN06305.1"/>
    <property type="molecule type" value="Genomic_DNA"/>
</dbReference>
<name>A0A645EWA9_9ZZZZ</name>
<sequence>MEQNENDCDVLLNFMEWFKVQGDIDDFVFYDQVALISEK</sequence>
<proteinExistence type="predicted"/>
<dbReference type="AlphaFoldDB" id="A0A645EWA9"/>
<accession>A0A645EWA9</accession>